<feature type="transmembrane region" description="Helical" evidence="6">
    <location>
        <begin position="55"/>
        <end position="74"/>
    </location>
</feature>
<organism evidence="8 9">
    <name type="scientific">Orrella daihaiensis</name>
    <dbReference type="NCBI Taxonomy" id="2782176"/>
    <lineage>
        <taxon>Bacteria</taxon>
        <taxon>Pseudomonadati</taxon>
        <taxon>Pseudomonadota</taxon>
        <taxon>Betaproteobacteria</taxon>
        <taxon>Burkholderiales</taxon>
        <taxon>Alcaligenaceae</taxon>
        <taxon>Orrella</taxon>
    </lineage>
</organism>
<evidence type="ECO:0000313" key="8">
    <source>
        <dbReference type="EMBL" id="UOD50899.1"/>
    </source>
</evidence>
<reference evidence="8 9" key="1">
    <citation type="submission" date="2020-11" db="EMBL/GenBank/DDBJ databases">
        <title>Algicoccus daihaiensis sp.nov., isolated from Daihai Lake in Inner Mongolia.</title>
        <authorList>
            <person name="Kai J."/>
        </authorList>
    </citation>
    <scope>NUCLEOTIDE SEQUENCE [LARGE SCALE GENOMIC DNA]</scope>
    <source>
        <strain evidence="9">f23</strain>
    </source>
</reference>
<evidence type="ECO:0000256" key="2">
    <source>
        <dbReference type="ARBA" id="ARBA00022448"/>
    </source>
</evidence>
<protein>
    <submittedName>
        <fullName evidence="8">MFS transporter</fullName>
    </submittedName>
</protein>
<feature type="transmembrane region" description="Helical" evidence="6">
    <location>
        <begin position="20"/>
        <end position="43"/>
    </location>
</feature>
<feature type="transmembrane region" description="Helical" evidence="6">
    <location>
        <begin position="405"/>
        <end position="430"/>
    </location>
</feature>
<gene>
    <name evidence="8" type="ORF">DHf2319_02955</name>
</gene>
<feature type="transmembrane region" description="Helical" evidence="6">
    <location>
        <begin position="436"/>
        <end position="456"/>
    </location>
</feature>
<feature type="transmembrane region" description="Helical" evidence="6">
    <location>
        <begin position="207"/>
        <end position="227"/>
    </location>
</feature>
<feature type="transmembrane region" description="Helical" evidence="6">
    <location>
        <begin position="86"/>
        <end position="105"/>
    </location>
</feature>
<feature type="transmembrane region" description="Helical" evidence="6">
    <location>
        <begin position="175"/>
        <end position="195"/>
    </location>
</feature>
<accession>A0ABY4AS85</accession>
<dbReference type="InterPro" id="IPR011701">
    <property type="entry name" value="MFS"/>
</dbReference>
<comment type="subcellular location">
    <subcellularLocation>
        <location evidence="1">Endomembrane system</location>
        <topology evidence="1">Multi-pass membrane protein</topology>
    </subcellularLocation>
</comment>
<feature type="transmembrane region" description="Helical" evidence="6">
    <location>
        <begin position="111"/>
        <end position="133"/>
    </location>
</feature>
<evidence type="ECO:0000256" key="6">
    <source>
        <dbReference type="SAM" id="Phobius"/>
    </source>
</evidence>
<keyword evidence="4 6" id="KW-1133">Transmembrane helix</keyword>
<sequence>MNQSPQLTPDVSRRKRDLFVALSGVALTVAIAAFDATIISTILPRVAQSLDGMALYAWAGTGYFLACSVSILIFGRLGDLYGRKTLMLLSLVLVALGSALSGLSQTMGQLIAFRVLQGVGGGMMIATAFAAPVDLFPDPKERVRWMVMLSVTFAVSSGIGPVLGGAITQTLGWRAAFYVIPVTAVAALVLVWRYFPLLRPSLGSPIKLDWIGSFLLLWLVAAPLVGLEFLTMGNDTVPTWVALLTIVSALPIVWALMRVERRVLTPIFPLRVLETAQMRYLNLAALLSGAVMFVLIFYIPLQLQDVFGFSPTYTGFVIVPLVAGIPIGSIINGRLFPRETNPQRLMVFGSVLLLIGCIGSLTFTADSSQSYMLIVMGFCGLGLGFLLPNYTLFSQIIAEREDAGVATALVQTTRALGSAIGTALVGMVIAELSIQSGLRIGLVATVIASVAIGWLASRVKMNNYT</sequence>
<dbReference type="InterPro" id="IPR036259">
    <property type="entry name" value="MFS_trans_sf"/>
</dbReference>
<evidence type="ECO:0000256" key="3">
    <source>
        <dbReference type="ARBA" id="ARBA00022692"/>
    </source>
</evidence>
<evidence type="ECO:0000256" key="4">
    <source>
        <dbReference type="ARBA" id="ARBA00022989"/>
    </source>
</evidence>
<evidence type="ECO:0000313" key="9">
    <source>
        <dbReference type="Proteomes" id="UP000831607"/>
    </source>
</evidence>
<feature type="transmembrane region" description="Helical" evidence="6">
    <location>
        <begin position="145"/>
        <end position="163"/>
    </location>
</feature>
<dbReference type="Gene3D" id="1.20.1720.10">
    <property type="entry name" value="Multidrug resistance protein D"/>
    <property type="match status" value="1"/>
</dbReference>
<dbReference type="SUPFAM" id="SSF103473">
    <property type="entry name" value="MFS general substrate transporter"/>
    <property type="match status" value="1"/>
</dbReference>
<dbReference type="InterPro" id="IPR020846">
    <property type="entry name" value="MFS_dom"/>
</dbReference>
<dbReference type="EMBL" id="CP063982">
    <property type="protein sequence ID" value="UOD50899.1"/>
    <property type="molecule type" value="Genomic_DNA"/>
</dbReference>
<feature type="transmembrane region" description="Helical" evidence="6">
    <location>
        <begin position="313"/>
        <end position="333"/>
    </location>
</feature>
<keyword evidence="5 6" id="KW-0472">Membrane</keyword>
<feature type="transmembrane region" description="Helical" evidence="6">
    <location>
        <begin position="280"/>
        <end position="301"/>
    </location>
</feature>
<keyword evidence="2" id="KW-0813">Transport</keyword>
<feature type="transmembrane region" description="Helical" evidence="6">
    <location>
        <begin position="371"/>
        <end position="393"/>
    </location>
</feature>
<name>A0ABY4AS85_9BURK</name>
<keyword evidence="3 6" id="KW-0812">Transmembrane</keyword>
<proteinExistence type="predicted"/>
<dbReference type="PANTHER" id="PTHR23501">
    <property type="entry name" value="MAJOR FACILITATOR SUPERFAMILY"/>
    <property type="match status" value="1"/>
</dbReference>
<evidence type="ECO:0000256" key="5">
    <source>
        <dbReference type="ARBA" id="ARBA00023136"/>
    </source>
</evidence>
<dbReference type="PROSITE" id="PS50850">
    <property type="entry name" value="MFS"/>
    <property type="match status" value="1"/>
</dbReference>
<feature type="domain" description="Major facilitator superfamily (MFS) profile" evidence="7">
    <location>
        <begin position="21"/>
        <end position="460"/>
    </location>
</feature>
<dbReference type="RefSeq" id="WP_243479311.1">
    <property type="nucleotide sequence ID" value="NZ_CP063982.1"/>
</dbReference>
<dbReference type="Gene3D" id="1.20.1250.20">
    <property type="entry name" value="MFS general substrate transporter like domains"/>
    <property type="match status" value="1"/>
</dbReference>
<dbReference type="PANTHER" id="PTHR23501:SF191">
    <property type="entry name" value="VACUOLAR BASIC AMINO ACID TRANSPORTER 4"/>
    <property type="match status" value="1"/>
</dbReference>
<dbReference type="Pfam" id="PF07690">
    <property type="entry name" value="MFS_1"/>
    <property type="match status" value="1"/>
</dbReference>
<feature type="transmembrane region" description="Helical" evidence="6">
    <location>
        <begin position="239"/>
        <end position="259"/>
    </location>
</feature>
<dbReference type="Proteomes" id="UP000831607">
    <property type="component" value="Chromosome"/>
</dbReference>
<evidence type="ECO:0000259" key="7">
    <source>
        <dbReference type="PROSITE" id="PS50850"/>
    </source>
</evidence>
<evidence type="ECO:0000256" key="1">
    <source>
        <dbReference type="ARBA" id="ARBA00004127"/>
    </source>
</evidence>
<keyword evidence="9" id="KW-1185">Reference proteome</keyword>
<feature type="transmembrane region" description="Helical" evidence="6">
    <location>
        <begin position="345"/>
        <end position="365"/>
    </location>
</feature>